<dbReference type="AlphaFoldDB" id="A0A1F5S7Q6"/>
<comment type="caution">
    <text evidence="4">The sequence shown here is derived from an EMBL/GenBank/DDBJ whole genome shotgun (WGS) entry which is preliminary data.</text>
</comment>
<keyword evidence="2" id="KW-0378">Hydrolase</keyword>
<accession>A0A1F5S7Q6</accession>
<dbReference type="EMBL" id="MFFS01000013">
    <property type="protein sequence ID" value="OGF22778.1"/>
    <property type="molecule type" value="Genomic_DNA"/>
</dbReference>
<sequence length="145" mass="17050">MTKQHFKITPSSYIILVRDNKILMQRRRNTGYEDGKYSVPAGHFEGGENATMTIIREAKEEIGIILDARNLKMVHIMNRSDKGNERVDFFFFADFWQGEIKNMEPEKCDELRWFDINSLPTDIIPFIAAGIENYKNKIFYSEFGW</sequence>
<dbReference type="PROSITE" id="PS51462">
    <property type="entry name" value="NUDIX"/>
    <property type="match status" value="1"/>
</dbReference>
<dbReference type="Proteomes" id="UP000178323">
    <property type="component" value="Unassembled WGS sequence"/>
</dbReference>
<dbReference type="InterPro" id="IPR015797">
    <property type="entry name" value="NUDIX_hydrolase-like_dom_sf"/>
</dbReference>
<dbReference type="STRING" id="1797985.A2Y83_03910"/>
<organism evidence="4 5">
    <name type="scientific">Candidatus Falkowbacteria bacterium RBG_13_39_14</name>
    <dbReference type="NCBI Taxonomy" id="1797985"/>
    <lineage>
        <taxon>Bacteria</taxon>
        <taxon>Candidatus Falkowiibacteriota</taxon>
    </lineage>
</organism>
<dbReference type="InterPro" id="IPR000086">
    <property type="entry name" value="NUDIX_hydrolase_dom"/>
</dbReference>
<gene>
    <name evidence="4" type="ORF">A2Y83_03910</name>
</gene>
<evidence type="ECO:0000256" key="1">
    <source>
        <dbReference type="ARBA" id="ARBA00001946"/>
    </source>
</evidence>
<evidence type="ECO:0000259" key="3">
    <source>
        <dbReference type="PROSITE" id="PS51462"/>
    </source>
</evidence>
<dbReference type="Pfam" id="PF00293">
    <property type="entry name" value="NUDIX"/>
    <property type="match status" value="1"/>
</dbReference>
<dbReference type="SUPFAM" id="SSF55811">
    <property type="entry name" value="Nudix"/>
    <property type="match status" value="1"/>
</dbReference>
<dbReference type="PANTHER" id="PTHR43046:SF16">
    <property type="entry name" value="ADP-RIBOSE PYROPHOSPHATASE YJHB-RELATED"/>
    <property type="match status" value="1"/>
</dbReference>
<dbReference type="CDD" id="cd04683">
    <property type="entry name" value="NUDIX_Hydrolase"/>
    <property type="match status" value="1"/>
</dbReference>
<feature type="domain" description="Nudix hydrolase" evidence="3">
    <location>
        <begin position="7"/>
        <end position="139"/>
    </location>
</feature>
<dbReference type="GO" id="GO:0016787">
    <property type="term" value="F:hydrolase activity"/>
    <property type="evidence" value="ECO:0007669"/>
    <property type="project" value="UniProtKB-KW"/>
</dbReference>
<evidence type="ECO:0000313" key="5">
    <source>
        <dbReference type="Proteomes" id="UP000178323"/>
    </source>
</evidence>
<dbReference type="PROSITE" id="PS00893">
    <property type="entry name" value="NUDIX_BOX"/>
    <property type="match status" value="1"/>
</dbReference>
<comment type="cofactor">
    <cofactor evidence="1">
        <name>Mg(2+)</name>
        <dbReference type="ChEBI" id="CHEBI:18420"/>
    </cofactor>
</comment>
<dbReference type="PANTHER" id="PTHR43046">
    <property type="entry name" value="GDP-MANNOSE MANNOSYL HYDROLASE"/>
    <property type="match status" value="1"/>
</dbReference>
<evidence type="ECO:0000313" key="4">
    <source>
        <dbReference type="EMBL" id="OGF22778.1"/>
    </source>
</evidence>
<evidence type="ECO:0000256" key="2">
    <source>
        <dbReference type="ARBA" id="ARBA00022801"/>
    </source>
</evidence>
<proteinExistence type="predicted"/>
<dbReference type="InterPro" id="IPR020084">
    <property type="entry name" value="NUDIX_hydrolase_CS"/>
</dbReference>
<reference evidence="4 5" key="1">
    <citation type="journal article" date="2016" name="Nat. Commun.">
        <title>Thousands of microbial genomes shed light on interconnected biogeochemical processes in an aquifer system.</title>
        <authorList>
            <person name="Anantharaman K."/>
            <person name="Brown C.T."/>
            <person name="Hug L.A."/>
            <person name="Sharon I."/>
            <person name="Castelle C.J."/>
            <person name="Probst A.J."/>
            <person name="Thomas B.C."/>
            <person name="Singh A."/>
            <person name="Wilkins M.J."/>
            <person name="Karaoz U."/>
            <person name="Brodie E.L."/>
            <person name="Williams K.H."/>
            <person name="Hubbard S.S."/>
            <person name="Banfield J.F."/>
        </authorList>
    </citation>
    <scope>NUCLEOTIDE SEQUENCE [LARGE SCALE GENOMIC DNA]</scope>
</reference>
<dbReference type="Gene3D" id="3.90.79.10">
    <property type="entry name" value="Nucleoside Triphosphate Pyrophosphohydrolase"/>
    <property type="match status" value="1"/>
</dbReference>
<protein>
    <recommendedName>
        <fullName evidence="3">Nudix hydrolase domain-containing protein</fullName>
    </recommendedName>
</protein>
<name>A0A1F5S7Q6_9BACT</name>